<evidence type="ECO:0000256" key="1">
    <source>
        <dbReference type="ARBA" id="ARBA00004267"/>
    </source>
</evidence>
<dbReference type="EMBL" id="CP042190">
    <property type="protein sequence ID" value="QDS71280.1"/>
    <property type="molecule type" value="Genomic_DNA"/>
</dbReference>
<evidence type="ECO:0000313" key="9">
    <source>
        <dbReference type="EMBL" id="QDS71280.1"/>
    </source>
</evidence>
<sequence length="234" mass="26962">MSALEKAEARHRQAVQEKTRKHSTELEELHNILKTSTLEVESLRHRLSSAERELSSLPTLQKKLRSAEGQLRDVQSDSTKQIHTKEQEAREEIGALRVDIMDKEKRHASELRGLSKQIQCLRSAISREGRFREQLAWQKKWFLMQVDMYGACNQADLNLIADMGITPDRTIRERKPSLKTVAQVVIFLSRAKRLAGVWKEKLKIQESLVRKLEVVRSERRTTTTRAKRMAGVGA</sequence>
<feature type="region of interest" description="Disordered" evidence="7">
    <location>
        <begin position="1"/>
        <end position="23"/>
    </location>
</feature>
<evidence type="ECO:0000256" key="7">
    <source>
        <dbReference type="SAM" id="MobiDB-lite"/>
    </source>
</evidence>
<dbReference type="Proteomes" id="UP000316270">
    <property type="component" value="Chromosome 6"/>
</dbReference>
<evidence type="ECO:0000259" key="8">
    <source>
        <dbReference type="Pfam" id="PF10495"/>
    </source>
</evidence>
<proteinExistence type="predicted"/>
<organism evidence="9 10">
    <name type="scientific">Venturia effusa</name>
    <dbReference type="NCBI Taxonomy" id="50376"/>
    <lineage>
        <taxon>Eukaryota</taxon>
        <taxon>Fungi</taxon>
        <taxon>Dikarya</taxon>
        <taxon>Ascomycota</taxon>
        <taxon>Pezizomycotina</taxon>
        <taxon>Dothideomycetes</taxon>
        <taxon>Pleosporomycetidae</taxon>
        <taxon>Venturiales</taxon>
        <taxon>Venturiaceae</taxon>
        <taxon>Venturia</taxon>
    </lineage>
</organism>
<feature type="coiled-coil region" evidence="6">
    <location>
        <begin position="33"/>
        <end position="106"/>
    </location>
</feature>
<feature type="domain" description="Pericentrin/AKAP-450 centrosomal targeting" evidence="8">
    <location>
        <begin position="126"/>
        <end position="198"/>
    </location>
</feature>
<keyword evidence="4 6" id="KW-0175">Coiled coil</keyword>
<comment type="subcellular location">
    <subcellularLocation>
        <location evidence="1">Cytoplasm</location>
        <location evidence="1">Cytoskeleton</location>
        <location evidence="1">Microtubule organizing center</location>
    </subcellularLocation>
</comment>
<evidence type="ECO:0000313" key="10">
    <source>
        <dbReference type="Proteomes" id="UP000316270"/>
    </source>
</evidence>
<evidence type="ECO:0000256" key="6">
    <source>
        <dbReference type="SAM" id="Coils"/>
    </source>
</evidence>
<keyword evidence="3" id="KW-0597">Phosphoprotein</keyword>
<name>A0A517L6L9_9PEZI</name>
<keyword evidence="5" id="KW-0206">Cytoskeleton</keyword>
<gene>
    <name evidence="9" type="ORF">FKW77_001071</name>
</gene>
<keyword evidence="2" id="KW-0963">Cytoplasm</keyword>
<protein>
    <recommendedName>
        <fullName evidence="8">Pericentrin/AKAP-450 centrosomal targeting domain-containing protein</fullName>
    </recommendedName>
</protein>
<dbReference type="Pfam" id="PF10495">
    <property type="entry name" value="PACT_coil_coil"/>
    <property type="match status" value="1"/>
</dbReference>
<evidence type="ECO:0000256" key="4">
    <source>
        <dbReference type="ARBA" id="ARBA00023054"/>
    </source>
</evidence>
<evidence type="ECO:0000256" key="5">
    <source>
        <dbReference type="ARBA" id="ARBA00023212"/>
    </source>
</evidence>
<reference evidence="9 10" key="1">
    <citation type="submission" date="2019-07" db="EMBL/GenBank/DDBJ databases">
        <title>Finished genome of Venturia effusa.</title>
        <authorList>
            <person name="Young C.A."/>
            <person name="Cox M.P."/>
            <person name="Ganley A.R.D."/>
            <person name="David W.J."/>
        </authorList>
    </citation>
    <scope>NUCLEOTIDE SEQUENCE [LARGE SCALE GENOMIC DNA]</scope>
    <source>
        <strain evidence="10">albino</strain>
    </source>
</reference>
<accession>A0A517L6L9</accession>
<dbReference type="GO" id="GO:0005815">
    <property type="term" value="C:microtubule organizing center"/>
    <property type="evidence" value="ECO:0007669"/>
    <property type="project" value="UniProtKB-SubCell"/>
</dbReference>
<evidence type="ECO:0000256" key="2">
    <source>
        <dbReference type="ARBA" id="ARBA00022490"/>
    </source>
</evidence>
<dbReference type="STRING" id="50376.A0A517L6L9"/>
<dbReference type="GO" id="GO:0005737">
    <property type="term" value="C:cytoplasm"/>
    <property type="evidence" value="ECO:0007669"/>
    <property type="project" value="UniProtKB-ARBA"/>
</dbReference>
<keyword evidence="10" id="KW-1185">Reference proteome</keyword>
<dbReference type="AlphaFoldDB" id="A0A517L6L9"/>
<dbReference type="InterPro" id="IPR019528">
    <property type="entry name" value="PACT_domain"/>
</dbReference>
<dbReference type="OrthoDB" id="10255000at2759"/>
<evidence type="ECO:0000256" key="3">
    <source>
        <dbReference type="ARBA" id="ARBA00022553"/>
    </source>
</evidence>